<accession>A0A178Z491</accession>
<dbReference type="GeneID" id="30015174"/>
<organism evidence="2 3">
    <name type="scientific">Fonsecaea erecta</name>
    <dbReference type="NCBI Taxonomy" id="1367422"/>
    <lineage>
        <taxon>Eukaryota</taxon>
        <taxon>Fungi</taxon>
        <taxon>Dikarya</taxon>
        <taxon>Ascomycota</taxon>
        <taxon>Pezizomycotina</taxon>
        <taxon>Eurotiomycetes</taxon>
        <taxon>Chaetothyriomycetidae</taxon>
        <taxon>Chaetothyriales</taxon>
        <taxon>Herpotrichiellaceae</taxon>
        <taxon>Fonsecaea</taxon>
    </lineage>
</organism>
<evidence type="ECO:0000256" key="1">
    <source>
        <dbReference type="SAM" id="MobiDB-lite"/>
    </source>
</evidence>
<dbReference type="EMBL" id="LVYI01000013">
    <property type="protein sequence ID" value="OAP54558.1"/>
    <property type="molecule type" value="Genomic_DNA"/>
</dbReference>
<protein>
    <submittedName>
        <fullName evidence="2">Uncharacterized protein</fullName>
    </submittedName>
</protein>
<dbReference type="AlphaFoldDB" id="A0A178Z491"/>
<dbReference type="RefSeq" id="XP_018687925.1">
    <property type="nucleotide sequence ID" value="XM_018842512.1"/>
</dbReference>
<gene>
    <name evidence="2" type="ORF">AYL99_11006</name>
</gene>
<proteinExistence type="predicted"/>
<name>A0A178Z491_9EURO</name>
<evidence type="ECO:0000313" key="3">
    <source>
        <dbReference type="Proteomes" id="UP000078343"/>
    </source>
</evidence>
<dbReference type="Proteomes" id="UP000078343">
    <property type="component" value="Unassembled WGS sequence"/>
</dbReference>
<comment type="caution">
    <text evidence="2">The sequence shown here is derived from an EMBL/GenBank/DDBJ whole genome shotgun (WGS) entry which is preliminary data.</text>
</comment>
<reference evidence="2 3" key="1">
    <citation type="submission" date="2016-04" db="EMBL/GenBank/DDBJ databases">
        <title>Draft genome of Fonsecaea erecta CBS 125763.</title>
        <authorList>
            <person name="Weiss V.A."/>
            <person name="Vicente V.A."/>
            <person name="Raittz R.T."/>
            <person name="Moreno L.F."/>
            <person name="De Souza E.M."/>
            <person name="Pedrosa F.O."/>
            <person name="Steffens M.B."/>
            <person name="Faoro H."/>
            <person name="Tadra-Sfeir M.Z."/>
            <person name="Najafzadeh M.J."/>
            <person name="Felipe M.S."/>
            <person name="Teixeira M."/>
            <person name="Sun J."/>
            <person name="Xi L."/>
            <person name="Gomes R."/>
            <person name="De Azevedo C.M."/>
            <person name="Salgado C.G."/>
            <person name="Da Silva M.B."/>
            <person name="Nascimento M.F."/>
            <person name="Queiroz-Telles F."/>
            <person name="Attili D.S."/>
            <person name="Gorbushina A."/>
        </authorList>
    </citation>
    <scope>NUCLEOTIDE SEQUENCE [LARGE SCALE GENOMIC DNA]</scope>
    <source>
        <strain evidence="2 3">CBS 125763</strain>
    </source>
</reference>
<feature type="region of interest" description="Disordered" evidence="1">
    <location>
        <begin position="61"/>
        <end position="98"/>
    </location>
</feature>
<evidence type="ECO:0000313" key="2">
    <source>
        <dbReference type="EMBL" id="OAP54558.1"/>
    </source>
</evidence>
<sequence>MLKHVNLLEDDGLEALDLFLTRLLGKCSLFWRGNTNEVVEELVSTLRQRGSGATTFAHVEIPESRSDSSTDQCARDLTGYGNGPRVCSPAGAEDNDKSHGGNEMEFSFVDFLNAPLQDQQLIVPGFTEIGSSSAPSRGSSASTPPADLAAVLDHDGATGQEVAMTMRESAVPSPFTKTPPPLRDAFDSIVGVGSVSWNVGWNVGSVMDRFFAANFDTAEACVWPWPGEELTAIQTVGQLPI</sequence>
<keyword evidence="3" id="KW-1185">Reference proteome</keyword>